<dbReference type="InterPro" id="IPR018490">
    <property type="entry name" value="cNMP-bd_dom_sf"/>
</dbReference>
<keyword evidence="1" id="KW-0805">Transcription regulation</keyword>
<dbReference type="Proteomes" id="UP000199550">
    <property type="component" value="Unassembled WGS sequence"/>
</dbReference>
<dbReference type="AlphaFoldDB" id="A0A1I4DIU1"/>
<evidence type="ECO:0000256" key="1">
    <source>
        <dbReference type="ARBA" id="ARBA00023015"/>
    </source>
</evidence>
<dbReference type="SUPFAM" id="SSF51206">
    <property type="entry name" value="cAMP-binding domain-like"/>
    <property type="match status" value="1"/>
</dbReference>
<proteinExistence type="predicted"/>
<dbReference type="Gene3D" id="2.60.120.10">
    <property type="entry name" value="Jelly Rolls"/>
    <property type="match status" value="1"/>
</dbReference>
<dbReference type="InterPro" id="IPR036390">
    <property type="entry name" value="WH_DNA-bd_sf"/>
</dbReference>
<dbReference type="GO" id="GO:0016301">
    <property type="term" value="F:kinase activity"/>
    <property type="evidence" value="ECO:0007669"/>
    <property type="project" value="UniProtKB-KW"/>
</dbReference>
<evidence type="ECO:0000313" key="6">
    <source>
        <dbReference type="Proteomes" id="UP000199550"/>
    </source>
</evidence>
<sequence length="244" mass="27293">MLKTVQSAFQSRISRHILLTDTERDALSRLEGQAVALGKRDHVFSDSKPNDRIAIMRSGWAVSRVRSDGNQTTISQIFMAGDIIGLSDIGLNRPPHETTMQTDGSVHLLSRKALCDFGAQHPRLFALILSLASLDATALNDRLHAITRYSAEDRLMHFLLTIKAKSEQISEHASDRFPLPLSQKEIGDALGLTDIYVNRLLRGLQKSGQLSLTRPNVKINERSVWATRLNFQDRYAALDFSWAS</sequence>
<dbReference type="GO" id="GO:0003677">
    <property type="term" value="F:DNA binding"/>
    <property type="evidence" value="ECO:0007669"/>
    <property type="project" value="UniProtKB-KW"/>
</dbReference>
<dbReference type="InterPro" id="IPR014710">
    <property type="entry name" value="RmlC-like_jellyroll"/>
</dbReference>
<dbReference type="InterPro" id="IPR000595">
    <property type="entry name" value="cNMP-bd_dom"/>
</dbReference>
<keyword evidence="5" id="KW-0808">Transferase</keyword>
<dbReference type="STRING" id="195913.SAMN04488004_104161"/>
<name>A0A1I4DIU1_9RHOB</name>
<keyword evidence="3" id="KW-0804">Transcription</keyword>
<dbReference type="CDD" id="cd00038">
    <property type="entry name" value="CAP_ED"/>
    <property type="match status" value="1"/>
</dbReference>
<evidence type="ECO:0000256" key="2">
    <source>
        <dbReference type="ARBA" id="ARBA00023125"/>
    </source>
</evidence>
<dbReference type="PROSITE" id="PS51063">
    <property type="entry name" value="HTH_CRP_2"/>
    <property type="match status" value="1"/>
</dbReference>
<evidence type="ECO:0000313" key="5">
    <source>
        <dbReference type="EMBL" id="SFK93013.1"/>
    </source>
</evidence>
<accession>A0A1I4DIU1</accession>
<evidence type="ECO:0000256" key="3">
    <source>
        <dbReference type="ARBA" id="ARBA00023163"/>
    </source>
</evidence>
<reference evidence="5 6" key="1">
    <citation type="submission" date="2016-10" db="EMBL/GenBank/DDBJ databases">
        <authorList>
            <person name="de Groot N.N."/>
        </authorList>
    </citation>
    <scope>NUCLEOTIDE SEQUENCE [LARGE SCALE GENOMIC DNA]</scope>
    <source>
        <strain evidence="5 6">DSM 16199</strain>
    </source>
</reference>
<evidence type="ECO:0000259" key="4">
    <source>
        <dbReference type="PROSITE" id="PS51063"/>
    </source>
</evidence>
<dbReference type="InterPro" id="IPR012318">
    <property type="entry name" value="HTH_CRP"/>
</dbReference>
<keyword evidence="5" id="KW-0418">Kinase</keyword>
<dbReference type="Pfam" id="PF13545">
    <property type="entry name" value="HTH_Crp_2"/>
    <property type="match status" value="1"/>
</dbReference>
<feature type="domain" description="HTH crp-type" evidence="4">
    <location>
        <begin position="149"/>
        <end position="223"/>
    </location>
</feature>
<organism evidence="5 6">
    <name type="scientific">Loktanella salsilacus</name>
    <dbReference type="NCBI Taxonomy" id="195913"/>
    <lineage>
        <taxon>Bacteria</taxon>
        <taxon>Pseudomonadati</taxon>
        <taxon>Pseudomonadota</taxon>
        <taxon>Alphaproteobacteria</taxon>
        <taxon>Rhodobacterales</taxon>
        <taxon>Roseobacteraceae</taxon>
        <taxon>Loktanella</taxon>
    </lineage>
</organism>
<gene>
    <name evidence="5" type="ORF">SAMN04488004_104161</name>
</gene>
<protein>
    <submittedName>
        <fullName evidence="5">cAMP-binding domain of CRP or a regulatory subunit of cAMP-dependent protein kinases</fullName>
    </submittedName>
</protein>
<dbReference type="EMBL" id="FOTF01000004">
    <property type="protein sequence ID" value="SFK93013.1"/>
    <property type="molecule type" value="Genomic_DNA"/>
</dbReference>
<keyword evidence="2" id="KW-0238">DNA-binding</keyword>
<dbReference type="GO" id="GO:0006355">
    <property type="term" value="P:regulation of DNA-templated transcription"/>
    <property type="evidence" value="ECO:0007669"/>
    <property type="project" value="InterPro"/>
</dbReference>
<dbReference type="SUPFAM" id="SSF46785">
    <property type="entry name" value="Winged helix' DNA-binding domain"/>
    <property type="match status" value="1"/>
</dbReference>
<keyword evidence="6" id="KW-1185">Reference proteome</keyword>